<evidence type="ECO:0000256" key="1">
    <source>
        <dbReference type="ARBA" id="ARBA00023002"/>
    </source>
</evidence>
<dbReference type="GO" id="GO:0000166">
    <property type="term" value="F:nucleotide binding"/>
    <property type="evidence" value="ECO:0007669"/>
    <property type="project" value="InterPro"/>
</dbReference>
<dbReference type="Gene3D" id="3.40.50.720">
    <property type="entry name" value="NAD(P)-binding Rossmann-like Domain"/>
    <property type="match status" value="1"/>
</dbReference>
<evidence type="ECO:0000313" key="5">
    <source>
        <dbReference type="Proteomes" id="UP000289437"/>
    </source>
</evidence>
<name>A0A4Q0T7S0_9BACT</name>
<dbReference type="Pfam" id="PF01408">
    <property type="entry name" value="GFO_IDH_MocA"/>
    <property type="match status" value="1"/>
</dbReference>
<dbReference type="PANTHER" id="PTHR43818:SF11">
    <property type="entry name" value="BCDNA.GH03377"/>
    <property type="match status" value="1"/>
</dbReference>
<feature type="domain" description="GFO/IDH/MocA-like oxidoreductase" evidence="3">
    <location>
        <begin position="142"/>
        <end position="270"/>
    </location>
</feature>
<keyword evidence="5" id="KW-1185">Reference proteome</keyword>
<dbReference type="SUPFAM" id="SSF55347">
    <property type="entry name" value="Glyceraldehyde-3-phosphate dehydrogenase-like, C-terminal domain"/>
    <property type="match status" value="1"/>
</dbReference>
<reference evidence="5" key="2">
    <citation type="submission" date="2019-02" db="EMBL/GenBank/DDBJ databases">
        <title>Granulicella sibirica sp. nov., a psychrotolerant acidobacterium isolated from an organic soil layer in forested tundra, West Siberia.</title>
        <authorList>
            <person name="Oshkin I.Y."/>
            <person name="Kulichevskaya I.S."/>
            <person name="Rijpstra W.I.C."/>
            <person name="Sinninghe Damste J.S."/>
            <person name="Rakitin A.L."/>
            <person name="Ravin N.V."/>
            <person name="Dedysh S.N."/>
        </authorList>
    </citation>
    <scope>NUCLEOTIDE SEQUENCE [LARGE SCALE GENOMIC DNA]</scope>
    <source>
        <strain evidence="5">AF10</strain>
    </source>
</reference>
<dbReference type="GO" id="GO:0016491">
    <property type="term" value="F:oxidoreductase activity"/>
    <property type="evidence" value="ECO:0007669"/>
    <property type="project" value="UniProtKB-KW"/>
</dbReference>
<evidence type="ECO:0000259" key="2">
    <source>
        <dbReference type="Pfam" id="PF01408"/>
    </source>
</evidence>
<dbReference type="Proteomes" id="UP000289437">
    <property type="component" value="Unassembled WGS sequence"/>
</dbReference>
<proteinExistence type="predicted"/>
<reference evidence="4 5" key="1">
    <citation type="submission" date="2018-11" db="EMBL/GenBank/DDBJ databases">
        <authorList>
            <person name="Mardanov A.V."/>
            <person name="Ravin N.V."/>
            <person name="Dedysh S.N."/>
        </authorList>
    </citation>
    <scope>NUCLEOTIDE SEQUENCE [LARGE SCALE GENOMIC DNA]</scope>
    <source>
        <strain evidence="4 5">AF10</strain>
    </source>
</reference>
<dbReference type="InterPro" id="IPR055170">
    <property type="entry name" value="GFO_IDH_MocA-like_dom"/>
</dbReference>
<keyword evidence="1" id="KW-0560">Oxidoreductase</keyword>
<dbReference type="SUPFAM" id="SSF51735">
    <property type="entry name" value="NAD(P)-binding Rossmann-fold domains"/>
    <property type="match status" value="1"/>
</dbReference>
<evidence type="ECO:0000259" key="3">
    <source>
        <dbReference type="Pfam" id="PF22725"/>
    </source>
</evidence>
<dbReference type="EMBL" id="RDSM01000001">
    <property type="protein sequence ID" value="RXH57746.1"/>
    <property type="molecule type" value="Genomic_DNA"/>
</dbReference>
<comment type="caution">
    <text evidence="4">The sequence shown here is derived from an EMBL/GenBank/DDBJ whole genome shotgun (WGS) entry which is preliminary data.</text>
</comment>
<dbReference type="AlphaFoldDB" id="A0A4Q0T7S0"/>
<organism evidence="4 5">
    <name type="scientific">Granulicella sibirica</name>
    <dbReference type="NCBI Taxonomy" id="2479048"/>
    <lineage>
        <taxon>Bacteria</taxon>
        <taxon>Pseudomonadati</taxon>
        <taxon>Acidobacteriota</taxon>
        <taxon>Terriglobia</taxon>
        <taxon>Terriglobales</taxon>
        <taxon>Acidobacteriaceae</taxon>
        <taxon>Granulicella</taxon>
    </lineage>
</organism>
<sequence length="371" mass="41087">MEGAGSLKEMTLLKVGIVGCGKIADGHAEVLKYMEGAQLVAVCDREPILAEQLAVRFGVNHWYGSLDEMLAAEQLDVVHITTPPAVHLALTRQCVQAGAHVFLEKPLALRAAECRELIDAVTSAGRQMSINYWPNFDPPAMELKRMLASGIIGDPVHVEAFIGYDLSGAYGQALMTDPAHWVHRLPGKLFHNMMDHIFNRILPLFPDVEPEVHAFAHKRREVLRGDSTDAMLDELRVVLRGGGVSAFGSLCSHARPVANLLKIYGTKNTAVLDFSNRTVVLETTQQYPGSIGRLIPAFQMSSRYLKGGWRNIKAFKRHEFQFFAGMTTLLELFYASIRNGTEPPIPYMDMVKVSEVMDTVIEQVYPVGAAR</sequence>
<dbReference type="InterPro" id="IPR036291">
    <property type="entry name" value="NAD(P)-bd_dom_sf"/>
</dbReference>
<dbReference type="Pfam" id="PF22725">
    <property type="entry name" value="GFO_IDH_MocA_C3"/>
    <property type="match status" value="1"/>
</dbReference>
<evidence type="ECO:0000313" key="4">
    <source>
        <dbReference type="EMBL" id="RXH57746.1"/>
    </source>
</evidence>
<gene>
    <name evidence="4" type="ORF">GRAN_1056</name>
</gene>
<protein>
    <submittedName>
        <fullName evidence="4">Putative oxidoreductase</fullName>
    </submittedName>
</protein>
<dbReference type="PANTHER" id="PTHR43818">
    <property type="entry name" value="BCDNA.GH03377"/>
    <property type="match status" value="1"/>
</dbReference>
<feature type="domain" description="Gfo/Idh/MocA-like oxidoreductase N-terminal" evidence="2">
    <location>
        <begin position="13"/>
        <end position="132"/>
    </location>
</feature>
<dbReference type="InterPro" id="IPR050463">
    <property type="entry name" value="Gfo/Idh/MocA_oxidrdct_glycsds"/>
</dbReference>
<accession>A0A4Q0T7S0</accession>
<dbReference type="Gene3D" id="3.30.360.10">
    <property type="entry name" value="Dihydrodipicolinate Reductase, domain 2"/>
    <property type="match status" value="1"/>
</dbReference>
<dbReference type="InterPro" id="IPR000683">
    <property type="entry name" value="Gfo/Idh/MocA-like_OxRdtase_N"/>
</dbReference>